<proteinExistence type="predicted"/>
<dbReference type="Proteomes" id="UP000726737">
    <property type="component" value="Unassembled WGS sequence"/>
</dbReference>
<accession>A0A9P6U6D7</accession>
<organism evidence="2 3">
    <name type="scientific">Mortierella polycephala</name>
    <dbReference type="NCBI Taxonomy" id="41804"/>
    <lineage>
        <taxon>Eukaryota</taxon>
        <taxon>Fungi</taxon>
        <taxon>Fungi incertae sedis</taxon>
        <taxon>Mucoromycota</taxon>
        <taxon>Mortierellomycotina</taxon>
        <taxon>Mortierellomycetes</taxon>
        <taxon>Mortierellales</taxon>
        <taxon>Mortierellaceae</taxon>
        <taxon>Mortierella</taxon>
    </lineage>
</organism>
<evidence type="ECO:0000313" key="3">
    <source>
        <dbReference type="Proteomes" id="UP000726737"/>
    </source>
</evidence>
<gene>
    <name evidence="2" type="ORF">BG011_000818</name>
</gene>
<reference evidence="2" key="1">
    <citation type="journal article" date="2020" name="Fungal Divers.">
        <title>Resolving the Mortierellaceae phylogeny through synthesis of multi-gene phylogenetics and phylogenomics.</title>
        <authorList>
            <person name="Vandepol N."/>
            <person name="Liber J."/>
            <person name="Desiro A."/>
            <person name="Na H."/>
            <person name="Kennedy M."/>
            <person name="Barry K."/>
            <person name="Grigoriev I.V."/>
            <person name="Miller A.N."/>
            <person name="O'Donnell K."/>
            <person name="Stajich J.E."/>
            <person name="Bonito G."/>
        </authorList>
    </citation>
    <scope>NUCLEOTIDE SEQUENCE</scope>
    <source>
        <strain evidence="2">KOD948</strain>
    </source>
</reference>
<keyword evidence="3" id="KW-1185">Reference proteome</keyword>
<feature type="region of interest" description="Disordered" evidence="1">
    <location>
        <begin position="106"/>
        <end position="131"/>
    </location>
</feature>
<comment type="caution">
    <text evidence="2">The sequence shown here is derived from an EMBL/GenBank/DDBJ whole genome shotgun (WGS) entry which is preliminary data.</text>
</comment>
<evidence type="ECO:0000256" key="1">
    <source>
        <dbReference type="SAM" id="MobiDB-lite"/>
    </source>
</evidence>
<evidence type="ECO:0000313" key="2">
    <source>
        <dbReference type="EMBL" id="KAG0261644.1"/>
    </source>
</evidence>
<name>A0A9P6U6D7_9FUNG</name>
<dbReference type="AlphaFoldDB" id="A0A9P6U6D7"/>
<protein>
    <submittedName>
        <fullName evidence="2">Uncharacterized protein</fullName>
    </submittedName>
</protein>
<dbReference type="EMBL" id="JAAAJA010000119">
    <property type="protein sequence ID" value="KAG0261644.1"/>
    <property type="molecule type" value="Genomic_DNA"/>
</dbReference>
<sequence>MDNTVEGSSQNAVLMVTDDSIDELRISSPEQVAAPRPLRPDYTRVFLESPEIESAMVSTSATIKGSAATICAPISIPAPVHNARRRLRRSIRRGLSSSMCVHHLSPIEEEPEEGEPNIPLECPVPSSPEQL</sequence>